<accession>A0A1J7IA12</accession>
<keyword evidence="2" id="KW-1185">Reference proteome</keyword>
<evidence type="ECO:0000313" key="2">
    <source>
        <dbReference type="Proteomes" id="UP000182658"/>
    </source>
</evidence>
<evidence type="ECO:0000313" key="1">
    <source>
        <dbReference type="EMBL" id="OIW24293.1"/>
    </source>
</evidence>
<proteinExistence type="predicted"/>
<reference evidence="1 2" key="1">
    <citation type="submission" date="2016-10" db="EMBL/GenBank/DDBJ databases">
        <title>Draft genome sequence of Coniochaeta ligniaria NRRL30616, a lignocellulolytic fungus for bioabatement of inhibitors in plant biomass hydrolysates.</title>
        <authorList>
            <consortium name="DOE Joint Genome Institute"/>
            <person name="Jimenez D.J."/>
            <person name="Hector R.E."/>
            <person name="Riley R."/>
            <person name="Sun H."/>
            <person name="Grigoriev I.V."/>
            <person name="Van Elsas J.D."/>
            <person name="Nichols N.N."/>
        </authorList>
    </citation>
    <scope>NUCLEOTIDE SEQUENCE [LARGE SCALE GENOMIC DNA]</scope>
    <source>
        <strain evidence="1 2">NRRL 30616</strain>
    </source>
</reference>
<protein>
    <submittedName>
        <fullName evidence="1">Uncharacterized protein</fullName>
    </submittedName>
</protein>
<name>A0A1J7IA12_9PEZI</name>
<dbReference type="OrthoDB" id="4560010at2759"/>
<dbReference type="EMBL" id="KV875104">
    <property type="protein sequence ID" value="OIW24293.1"/>
    <property type="molecule type" value="Genomic_DNA"/>
</dbReference>
<dbReference type="InParanoid" id="A0A1J7IA12"/>
<gene>
    <name evidence="1" type="ORF">CONLIGDRAFT_685913</name>
</gene>
<organism evidence="1 2">
    <name type="scientific">Coniochaeta ligniaria NRRL 30616</name>
    <dbReference type="NCBI Taxonomy" id="1408157"/>
    <lineage>
        <taxon>Eukaryota</taxon>
        <taxon>Fungi</taxon>
        <taxon>Dikarya</taxon>
        <taxon>Ascomycota</taxon>
        <taxon>Pezizomycotina</taxon>
        <taxon>Sordariomycetes</taxon>
        <taxon>Sordariomycetidae</taxon>
        <taxon>Coniochaetales</taxon>
        <taxon>Coniochaetaceae</taxon>
        <taxon>Coniochaeta</taxon>
    </lineage>
</organism>
<sequence length="201" mass="22433">MADFLAPEFTLPALRGEENLHEWNTGLIQILKIHGAVDYVLKTSAEVEKKDLLKCSVLILISRSISQVADRLANAGWDLDALDALDKDPKDLYDFIHCTISMTEATVGGLVHEFTHIKPAQFTSFNAFLIRVQHLKRHLDEMDCAIGENAAIWIVVDAIKDDHPDFHKILVGLIPSLDWIGLMEVIASIGIFLSAHHGTWT</sequence>
<dbReference type="Proteomes" id="UP000182658">
    <property type="component" value="Unassembled WGS sequence"/>
</dbReference>
<dbReference type="AlphaFoldDB" id="A0A1J7IA12"/>